<dbReference type="GeneID" id="136811272"/>
<dbReference type="InterPro" id="IPR036875">
    <property type="entry name" value="Znf_CCHC_sf"/>
</dbReference>
<evidence type="ECO:0000256" key="3">
    <source>
        <dbReference type="ARBA" id="ARBA00022771"/>
    </source>
</evidence>
<feature type="compositionally biased region" description="Basic and acidic residues" evidence="6">
    <location>
        <begin position="9"/>
        <end position="23"/>
    </location>
</feature>
<dbReference type="GO" id="GO:0003676">
    <property type="term" value="F:nucleic acid binding"/>
    <property type="evidence" value="ECO:0007669"/>
    <property type="project" value="InterPro"/>
</dbReference>
<keyword evidence="9" id="KW-1185">Reference proteome</keyword>
<dbReference type="GO" id="GO:0008270">
    <property type="term" value="F:zinc ion binding"/>
    <property type="evidence" value="ECO:0007669"/>
    <property type="project" value="UniProtKB-KW"/>
</dbReference>
<dbReference type="InterPro" id="IPR001878">
    <property type="entry name" value="Znf_CCHC"/>
</dbReference>
<dbReference type="Gene3D" id="4.10.60.10">
    <property type="entry name" value="Zinc finger, CCHC-type"/>
    <property type="match status" value="2"/>
</dbReference>
<evidence type="ECO:0000256" key="6">
    <source>
        <dbReference type="SAM" id="MobiDB-lite"/>
    </source>
</evidence>
<name>A0A7M5U9U0_9CNID</name>
<keyword evidence="3 5" id="KW-0863">Zinc-finger</keyword>
<dbReference type="SUPFAM" id="SSF57756">
    <property type="entry name" value="Retrovirus zinc finger-like domains"/>
    <property type="match status" value="2"/>
</dbReference>
<dbReference type="FunFam" id="4.10.60.10:FF:000091">
    <property type="entry name" value="Zinc finger CCHC-type-containing 9"/>
    <property type="match status" value="1"/>
</dbReference>
<feature type="domain" description="CCHC-type" evidence="7">
    <location>
        <begin position="114"/>
        <end position="129"/>
    </location>
</feature>
<dbReference type="InterPro" id="IPR042246">
    <property type="entry name" value="ZCCHC9"/>
</dbReference>
<dbReference type="PROSITE" id="PS50158">
    <property type="entry name" value="ZF_CCHC"/>
    <property type="match status" value="3"/>
</dbReference>
<dbReference type="SMART" id="SM00343">
    <property type="entry name" value="ZnF_C2HC"/>
    <property type="match status" value="4"/>
</dbReference>
<evidence type="ECO:0000313" key="9">
    <source>
        <dbReference type="Proteomes" id="UP000594262"/>
    </source>
</evidence>
<evidence type="ECO:0000313" key="8">
    <source>
        <dbReference type="EnsemblMetazoa" id="CLYHEMP007972.1"/>
    </source>
</evidence>
<dbReference type="GO" id="GO:0005730">
    <property type="term" value="C:nucleolus"/>
    <property type="evidence" value="ECO:0007669"/>
    <property type="project" value="TreeGrafter"/>
</dbReference>
<accession>A0A7M5U9U0</accession>
<keyword evidence="2" id="KW-0677">Repeat</keyword>
<dbReference type="EnsemblMetazoa" id="CLYHEMT007972.1">
    <property type="protein sequence ID" value="CLYHEMP007972.1"/>
    <property type="gene ID" value="CLYHEMG007972"/>
</dbReference>
<dbReference type="Proteomes" id="UP000594262">
    <property type="component" value="Unplaced"/>
</dbReference>
<dbReference type="PANTHER" id="PTHR46242">
    <property type="entry name" value="ZINC FINGER CCHC DOMAIN-CONTAINING PROTEIN 9 ZCCHC9"/>
    <property type="match status" value="1"/>
</dbReference>
<keyword evidence="1" id="KW-0479">Metal-binding</keyword>
<dbReference type="Pfam" id="PF00098">
    <property type="entry name" value="zf-CCHC"/>
    <property type="match status" value="3"/>
</dbReference>
<evidence type="ECO:0000259" key="7">
    <source>
        <dbReference type="PROSITE" id="PS50158"/>
    </source>
</evidence>
<dbReference type="PANTHER" id="PTHR46242:SF1">
    <property type="entry name" value="ZINC FINGER CCHC DOMAIN-CONTAINING PROTEIN 9"/>
    <property type="match status" value="1"/>
</dbReference>
<feature type="region of interest" description="Disordered" evidence="6">
    <location>
        <begin position="1"/>
        <end position="45"/>
    </location>
</feature>
<sequence>MTRWARFKNKQEHDASSWQDLKKAKQHNRGKNNKGGKEEEIPEWLEKRRAARRERRKRGKPCFHCREPGHMAARCPKKGEGESAQDICFKCGSTEHSIYQCKKDTGDDMPFATCFICKQKGHLSSKCPDNPRGLYPDGGGCRFCGSVEHYRRDCPERNPNKNNGERKQTFKMRTQSKEESIEAIDNSSDDESDHNEAPKPKKAKVVKF</sequence>
<dbReference type="RefSeq" id="XP_066923987.1">
    <property type="nucleotide sequence ID" value="XM_067067886.1"/>
</dbReference>
<evidence type="ECO:0000256" key="5">
    <source>
        <dbReference type="PROSITE-ProRule" id="PRU00047"/>
    </source>
</evidence>
<evidence type="ECO:0000256" key="1">
    <source>
        <dbReference type="ARBA" id="ARBA00022723"/>
    </source>
</evidence>
<evidence type="ECO:0000256" key="2">
    <source>
        <dbReference type="ARBA" id="ARBA00022737"/>
    </source>
</evidence>
<evidence type="ECO:0000256" key="4">
    <source>
        <dbReference type="ARBA" id="ARBA00022833"/>
    </source>
</evidence>
<feature type="compositionally biased region" description="Basic residues" evidence="6">
    <location>
        <begin position="24"/>
        <end position="34"/>
    </location>
</feature>
<keyword evidence="4" id="KW-0862">Zinc</keyword>
<feature type="domain" description="CCHC-type" evidence="7">
    <location>
        <begin position="62"/>
        <end position="77"/>
    </location>
</feature>
<dbReference type="OrthoDB" id="3863715at2759"/>
<feature type="domain" description="CCHC-type" evidence="7">
    <location>
        <begin position="141"/>
        <end position="156"/>
    </location>
</feature>
<protein>
    <recommendedName>
        <fullName evidence="7">CCHC-type domain-containing protein</fullName>
    </recommendedName>
</protein>
<feature type="compositionally biased region" description="Basic and acidic residues" evidence="6">
    <location>
        <begin position="35"/>
        <end position="45"/>
    </location>
</feature>
<feature type="region of interest" description="Disordered" evidence="6">
    <location>
        <begin position="153"/>
        <end position="208"/>
    </location>
</feature>
<dbReference type="AlphaFoldDB" id="A0A7M5U9U0"/>
<proteinExistence type="predicted"/>
<organism evidence="8 9">
    <name type="scientific">Clytia hemisphaerica</name>
    <dbReference type="NCBI Taxonomy" id="252671"/>
    <lineage>
        <taxon>Eukaryota</taxon>
        <taxon>Metazoa</taxon>
        <taxon>Cnidaria</taxon>
        <taxon>Hydrozoa</taxon>
        <taxon>Hydroidolina</taxon>
        <taxon>Leptothecata</taxon>
        <taxon>Obeliida</taxon>
        <taxon>Clytiidae</taxon>
        <taxon>Clytia</taxon>
    </lineage>
</organism>
<reference evidence="8" key="1">
    <citation type="submission" date="2021-01" db="UniProtKB">
        <authorList>
            <consortium name="EnsemblMetazoa"/>
        </authorList>
    </citation>
    <scope>IDENTIFICATION</scope>
</reference>
<feature type="compositionally biased region" description="Basic and acidic residues" evidence="6">
    <location>
        <begin position="153"/>
        <end position="168"/>
    </location>
</feature>